<dbReference type="InterPro" id="IPR042183">
    <property type="entry name" value="MmgE/PrpD_sf_1"/>
</dbReference>
<evidence type="ECO:0000313" key="4">
    <source>
        <dbReference type="EMBL" id="GGI27488.1"/>
    </source>
</evidence>
<dbReference type="Pfam" id="PF19305">
    <property type="entry name" value="MmgE_PrpD_C"/>
    <property type="match status" value="1"/>
</dbReference>
<evidence type="ECO:0000259" key="3">
    <source>
        <dbReference type="Pfam" id="PF19305"/>
    </source>
</evidence>
<geneLocation type="plasmid" evidence="5 6">
    <name>unnamed</name>
</geneLocation>
<dbReference type="Gene3D" id="1.10.4100.10">
    <property type="entry name" value="2-methylcitrate dehydratase PrpD"/>
    <property type="match status" value="1"/>
</dbReference>
<evidence type="ECO:0000313" key="5">
    <source>
        <dbReference type="EMBL" id="QOZ64198.1"/>
    </source>
</evidence>
<dbReference type="InterPro" id="IPR036148">
    <property type="entry name" value="MmgE/PrpD_sf"/>
</dbReference>
<protein>
    <recommendedName>
        <fullName evidence="8">MmgE/PrpD family protein</fullName>
    </recommendedName>
</protein>
<dbReference type="OrthoDB" id="5415580at2"/>
<dbReference type="RefSeq" id="WP_128929611.1">
    <property type="nucleotide sequence ID" value="NZ_BMHC01000010.1"/>
</dbReference>
<feature type="domain" description="MmgE/PrpD N-terminal" evidence="2">
    <location>
        <begin position="19"/>
        <end position="256"/>
    </location>
</feature>
<accession>A0A410VIZ4</accession>
<evidence type="ECO:0000313" key="6">
    <source>
        <dbReference type="Proteomes" id="UP000593880"/>
    </source>
</evidence>
<comment type="similarity">
    <text evidence="1">Belongs to the PrpD family.</text>
</comment>
<dbReference type="PANTHER" id="PTHR16943">
    <property type="entry name" value="2-METHYLCITRATE DEHYDRATASE-RELATED"/>
    <property type="match status" value="1"/>
</dbReference>
<dbReference type="Gene3D" id="3.30.1330.120">
    <property type="entry name" value="2-methylcitrate dehydratase PrpD"/>
    <property type="match status" value="1"/>
</dbReference>
<reference evidence="4" key="1">
    <citation type="journal article" date="2014" name="Int. J. Syst. Evol. Microbiol.">
        <title>Complete genome sequence of Corynebacterium casei LMG S-19264T (=DSM 44701T), isolated from a smear-ripened cheese.</title>
        <authorList>
            <consortium name="US DOE Joint Genome Institute (JGI-PGF)"/>
            <person name="Walter F."/>
            <person name="Albersmeier A."/>
            <person name="Kalinowski J."/>
            <person name="Ruckert C."/>
        </authorList>
    </citation>
    <scope>NUCLEOTIDE SEQUENCE</scope>
    <source>
        <strain evidence="4">CGMCC 1.15034</strain>
    </source>
</reference>
<dbReference type="EMBL" id="BMHC01000010">
    <property type="protein sequence ID" value="GGI27488.1"/>
    <property type="molecule type" value="Genomic_DNA"/>
</dbReference>
<dbReference type="PANTHER" id="PTHR16943:SF8">
    <property type="entry name" value="2-METHYLCITRATE DEHYDRATASE"/>
    <property type="match status" value="1"/>
</dbReference>
<proteinExistence type="inferred from homology"/>
<evidence type="ECO:0008006" key="8">
    <source>
        <dbReference type="Google" id="ProtNLM"/>
    </source>
</evidence>
<keyword evidence="5" id="KW-0614">Plasmid</keyword>
<feature type="domain" description="MmgE/PrpD C-terminal" evidence="3">
    <location>
        <begin position="278"/>
        <end position="451"/>
    </location>
</feature>
<dbReference type="Proteomes" id="UP000593880">
    <property type="component" value="Plasmid unnamed"/>
</dbReference>
<dbReference type="EMBL" id="CP030058">
    <property type="protein sequence ID" value="QOZ64198.1"/>
    <property type="molecule type" value="Genomic_DNA"/>
</dbReference>
<dbReference type="InterPro" id="IPR045337">
    <property type="entry name" value="MmgE_PrpD_C"/>
</dbReference>
<reference evidence="4" key="3">
    <citation type="submission" date="2022-12" db="EMBL/GenBank/DDBJ databases">
        <authorList>
            <person name="Sun Q."/>
            <person name="Zhou Y."/>
        </authorList>
    </citation>
    <scope>NUCLEOTIDE SEQUENCE</scope>
    <source>
        <strain evidence="4">CGMCC 1.15034</strain>
    </source>
</reference>
<dbReference type="InterPro" id="IPR042188">
    <property type="entry name" value="MmgE/PrpD_sf_2"/>
</dbReference>
<sequence>MNAKRASDSQKQRPEVGRILADFCAELKFESMSAAAVEAAKRGIADTLSVALAAKAEEVAGVMGGFFAEEPGKARVWNTALRTTARNAALANGAMAHAHDFDDGNYAMVGHPSAPVLPAILALADELAASGADIIAAYAAGVEMEGRLGIAVTYEHNGRGWHTTSSLGTFGAAAAAGNLLGLDGKLMLEAFGIAASLASGLRQNFGYMTKPLHAGFAAQNGVLAAKLAKAGMRSSPNAIEGHEGFFDLFTDPEKLNADEAIRDLGLSLELIRNNPKLYPTCSLVHPALDLVTEGIASGEIVADDLEVINVGVSYHALNLMRYNDPKDALQARFSIPYCIAAALAHGDVTLGSFSDQSVAGNEIRGRMGKVNAYVHPDLSTKEQFEKVYTKGAAFTEIEAVHKSGKIHLKRQSVAVGNHQYPAPPERLRRKFETCAALSVGKPKARDLWNMLMKLETVQWSEVDSLLDE</sequence>
<keyword evidence="6" id="KW-1185">Reference proteome</keyword>
<dbReference type="AlphaFoldDB" id="A0A410VIZ4"/>
<dbReference type="GO" id="GO:0016829">
    <property type="term" value="F:lyase activity"/>
    <property type="evidence" value="ECO:0007669"/>
    <property type="project" value="InterPro"/>
</dbReference>
<gene>
    <name evidence="4" type="ORF">GCM10010987_44640</name>
    <name evidence="5" type="ORF">XH86_35845</name>
</gene>
<evidence type="ECO:0000256" key="1">
    <source>
        <dbReference type="ARBA" id="ARBA00006174"/>
    </source>
</evidence>
<evidence type="ECO:0000313" key="7">
    <source>
        <dbReference type="Proteomes" id="UP000625079"/>
    </source>
</evidence>
<reference evidence="5 6" key="2">
    <citation type="submission" date="2018-06" db="EMBL/GenBank/DDBJ databases">
        <title>Comparative genomics of rhizobia nodulating Arachis hypogaea in China.</title>
        <authorList>
            <person name="Li Y."/>
        </authorList>
    </citation>
    <scope>NUCLEOTIDE SEQUENCE [LARGE SCALE GENOMIC DNA]</scope>
    <source>
        <strain evidence="5 6">CCBAU 51658</strain>
        <plasmid evidence="5 6">unnamed</plasmid>
    </source>
</reference>
<dbReference type="SUPFAM" id="SSF103378">
    <property type="entry name" value="2-methylcitrate dehydratase PrpD"/>
    <property type="match status" value="1"/>
</dbReference>
<dbReference type="InterPro" id="IPR005656">
    <property type="entry name" value="MmgE_PrpD"/>
</dbReference>
<dbReference type="Pfam" id="PF03972">
    <property type="entry name" value="MmgE_PrpD_N"/>
    <property type="match status" value="1"/>
</dbReference>
<organism evidence="4 7">
    <name type="scientific">Bradyrhizobium guangdongense</name>
    <dbReference type="NCBI Taxonomy" id="1325090"/>
    <lineage>
        <taxon>Bacteria</taxon>
        <taxon>Pseudomonadati</taxon>
        <taxon>Pseudomonadota</taxon>
        <taxon>Alphaproteobacteria</taxon>
        <taxon>Hyphomicrobiales</taxon>
        <taxon>Nitrobacteraceae</taxon>
        <taxon>Bradyrhizobium</taxon>
    </lineage>
</organism>
<name>A0A410VIZ4_9BRAD</name>
<dbReference type="Proteomes" id="UP000625079">
    <property type="component" value="Unassembled WGS sequence"/>
</dbReference>
<dbReference type="InterPro" id="IPR045336">
    <property type="entry name" value="MmgE_PrpD_N"/>
</dbReference>
<evidence type="ECO:0000259" key="2">
    <source>
        <dbReference type="Pfam" id="PF03972"/>
    </source>
</evidence>